<protein>
    <submittedName>
        <fullName evidence="1">Uncharacterized protein</fullName>
    </submittedName>
</protein>
<dbReference type="EMBL" id="FQZT01000009">
    <property type="protein sequence ID" value="SHJ51926.1"/>
    <property type="molecule type" value="Genomic_DNA"/>
</dbReference>
<dbReference type="Proteomes" id="UP000184171">
    <property type="component" value="Unassembled WGS sequence"/>
</dbReference>
<proteinExistence type="predicted"/>
<name>A0A1M6JZ16_MALRU</name>
<dbReference type="AlphaFoldDB" id="A0A1M6JZ16"/>
<sequence length="430" mass="48241">MLRKTIIICLLLTILLPIFVISQVIDDQPTVTSARTPEIADAQRTKRLLQNSWDMLKQNRRAELIVAVDDLNAAISFLARGTSYISGGFNLQQKQLEGTFSLKIPRTPFGEYINLKMTILPSEQGLDLGSCKIGSIPVPGSLLLLLGRSGLDLLSGDQLGSQLLGTVERISFSPGQLQIGFRSGQEFATLKNRLITQLKKMRGDPDSSEELKRIHFYLHQLENINNRQTERYVSFGNIINPLFLQVVEQSRTHSALEENRAALYALAIYLGGREFRQLASYLLNPEQPFPRNRTTRYTLAGRRDLLKHFLVSAGIKLISDVQIGFAVGEFKEMLDAYNGGSGFSFIDLAADRSGLHFAESATASAAEAKRFQQRILAISHESDFFPKISLLEEGLSQRKFIDRYGNVDTERYKEVVSLIDQRLAVLPLYQ</sequence>
<keyword evidence="2" id="KW-1185">Reference proteome</keyword>
<dbReference type="OrthoDB" id="9997at2"/>
<evidence type="ECO:0000313" key="2">
    <source>
        <dbReference type="Proteomes" id="UP000184171"/>
    </source>
</evidence>
<accession>A0A1M6JZ16</accession>
<dbReference type="STRING" id="1122189.SAMN02745165_02575"/>
<reference evidence="1 2" key="1">
    <citation type="submission" date="2016-11" db="EMBL/GenBank/DDBJ databases">
        <authorList>
            <person name="Jaros S."/>
            <person name="Januszkiewicz K."/>
            <person name="Wedrychowicz H."/>
        </authorList>
    </citation>
    <scope>NUCLEOTIDE SEQUENCE [LARGE SCALE GENOMIC DNA]</scope>
    <source>
        <strain evidence="1 2">DSM 5091</strain>
    </source>
</reference>
<gene>
    <name evidence="1" type="ORF">SAMN02745165_02575</name>
</gene>
<evidence type="ECO:0000313" key="1">
    <source>
        <dbReference type="EMBL" id="SHJ51926.1"/>
    </source>
</evidence>
<dbReference type="RefSeq" id="WP_072909141.1">
    <property type="nucleotide sequence ID" value="NZ_FQZT01000009.1"/>
</dbReference>
<organism evidence="1 2">
    <name type="scientific">Malonomonas rubra DSM 5091</name>
    <dbReference type="NCBI Taxonomy" id="1122189"/>
    <lineage>
        <taxon>Bacteria</taxon>
        <taxon>Pseudomonadati</taxon>
        <taxon>Thermodesulfobacteriota</taxon>
        <taxon>Desulfuromonadia</taxon>
        <taxon>Desulfuromonadales</taxon>
        <taxon>Geopsychrobacteraceae</taxon>
        <taxon>Malonomonas</taxon>
    </lineage>
</organism>